<keyword evidence="1" id="KW-1133">Transmembrane helix</keyword>
<keyword evidence="3" id="KW-1185">Reference proteome</keyword>
<dbReference type="Proteomes" id="UP001549106">
    <property type="component" value="Unassembled WGS sequence"/>
</dbReference>
<dbReference type="EMBL" id="JBEPMJ010000002">
    <property type="protein sequence ID" value="MET3749195.1"/>
    <property type="molecule type" value="Genomic_DNA"/>
</dbReference>
<feature type="transmembrane region" description="Helical" evidence="1">
    <location>
        <begin position="142"/>
        <end position="164"/>
    </location>
</feature>
<accession>A0ABV2LYA3</accession>
<name>A0ABV2LYA3_9FIRM</name>
<keyword evidence="1" id="KW-0472">Membrane</keyword>
<gene>
    <name evidence="2" type="ORF">ABID24_000418</name>
</gene>
<evidence type="ECO:0000313" key="3">
    <source>
        <dbReference type="Proteomes" id="UP001549106"/>
    </source>
</evidence>
<feature type="transmembrane region" description="Helical" evidence="1">
    <location>
        <begin position="7"/>
        <end position="27"/>
    </location>
</feature>
<feature type="transmembrane region" description="Helical" evidence="1">
    <location>
        <begin position="104"/>
        <end position="130"/>
    </location>
</feature>
<protein>
    <submittedName>
        <fullName evidence="2">Uncharacterized protein</fullName>
    </submittedName>
</protein>
<feature type="transmembrane region" description="Helical" evidence="1">
    <location>
        <begin position="39"/>
        <end position="57"/>
    </location>
</feature>
<sequence length="226" mass="25696">MSKSRDAVIAVTATIFFGVFSRVTVRIPYMVWGYFDESFFISFVWWLLYAGSLYVAIREYMENVDSYFKVIFQAVLFGGAAALVKAGVDALTERMIFNMNSGNAVISVFVMELELLIFGSGMIMFLYYFVAKKRIFSWKKSLNVYAGIMAGDLAVYIGMIYYYLLKTDWALERFSGAVQQVGAEQAKLNLTTKFAQESTGVGMLVLVAFFSTLWLGMRKNAEDRRR</sequence>
<evidence type="ECO:0000313" key="2">
    <source>
        <dbReference type="EMBL" id="MET3749195.1"/>
    </source>
</evidence>
<feature type="transmembrane region" description="Helical" evidence="1">
    <location>
        <begin position="66"/>
        <end position="84"/>
    </location>
</feature>
<organism evidence="2 3">
    <name type="scientific">Blautia caecimuris</name>
    <dbReference type="NCBI Taxonomy" id="1796615"/>
    <lineage>
        <taxon>Bacteria</taxon>
        <taxon>Bacillati</taxon>
        <taxon>Bacillota</taxon>
        <taxon>Clostridia</taxon>
        <taxon>Lachnospirales</taxon>
        <taxon>Lachnospiraceae</taxon>
        <taxon>Blautia</taxon>
    </lineage>
</organism>
<evidence type="ECO:0000256" key="1">
    <source>
        <dbReference type="SAM" id="Phobius"/>
    </source>
</evidence>
<dbReference type="RefSeq" id="WP_257463853.1">
    <property type="nucleotide sequence ID" value="NZ_JANJZT010000002.1"/>
</dbReference>
<proteinExistence type="predicted"/>
<keyword evidence="1" id="KW-0812">Transmembrane</keyword>
<reference evidence="2 3" key="1">
    <citation type="submission" date="2024-06" db="EMBL/GenBank/DDBJ databases">
        <title>Genomic Encyclopedia of Type Strains, Phase IV (KMG-IV): sequencing the most valuable type-strain genomes for metagenomic binning, comparative biology and taxonomic classification.</title>
        <authorList>
            <person name="Goeker M."/>
        </authorList>
    </citation>
    <scope>NUCLEOTIDE SEQUENCE [LARGE SCALE GENOMIC DNA]</scope>
    <source>
        <strain evidence="2 3">DSM 29492</strain>
    </source>
</reference>
<comment type="caution">
    <text evidence="2">The sequence shown here is derived from an EMBL/GenBank/DDBJ whole genome shotgun (WGS) entry which is preliminary data.</text>
</comment>
<feature type="transmembrane region" description="Helical" evidence="1">
    <location>
        <begin position="198"/>
        <end position="217"/>
    </location>
</feature>